<dbReference type="AlphaFoldDB" id="A0AAD2D6A8"/>
<sequence>MNQNEHGKVEEEKTYICEVCKGKIPMSKKFMHDLTCEKNTYYCTKCKERLPKSLKAEHEGKMHFLKKCKLCPYKVLAYQYGDHDEICPNRLIKCPYCDVIFKVCEFTIHADYCGSKTYKCEKCLLTLTKREKEFHDSHICSTTQAYLNEYPEIGKYQE</sequence>
<dbReference type="EMBL" id="CAMPGE010023370">
    <property type="protein sequence ID" value="CAI2381320.1"/>
    <property type="molecule type" value="Genomic_DNA"/>
</dbReference>
<evidence type="ECO:0000313" key="2">
    <source>
        <dbReference type="Proteomes" id="UP001295684"/>
    </source>
</evidence>
<accession>A0AAD2D6A8</accession>
<dbReference type="Proteomes" id="UP001295684">
    <property type="component" value="Unassembled WGS sequence"/>
</dbReference>
<evidence type="ECO:0000313" key="1">
    <source>
        <dbReference type="EMBL" id="CAI2381320.1"/>
    </source>
</evidence>
<name>A0AAD2D6A8_EUPCR</name>
<organism evidence="1 2">
    <name type="scientific">Euplotes crassus</name>
    <dbReference type="NCBI Taxonomy" id="5936"/>
    <lineage>
        <taxon>Eukaryota</taxon>
        <taxon>Sar</taxon>
        <taxon>Alveolata</taxon>
        <taxon>Ciliophora</taxon>
        <taxon>Intramacronucleata</taxon>
        <taxon>Spirotrichea</taxon>
        <taxon>Hypotrichia</taxon>
        <taxon>Euplotida</taxon>
        <taxon>Euplotidae</taxon>
        <taxon>Moneuplotes</taxon>
    </lineage>
</organism>
<keyword evidence="2" id="KW-1185">Reference proteome</keyword>
<dbReference type="GO" id="GO:0005739">
    <property type="term" value="C:mitochondrion"/>
    <property type="evidence" value="ECO:0007669"/>
    <property type="project" value="TreeGrafter"/>
</dbReference>
<reference evidence="1" key="1">
    <citation type="submission" date="2023-07" db="EMBL/GenBank/DDBJ databases">
        <authorList>
            <consortium name="AG Swart"/>
            <person name="Singh M."/>
            <person name="Singh A."/>
            <person name="Seah K."/>
            <person name="Emmerich C."/>
        </authorList>
    </citation>
    <scope>NUCLEOTIDE SEQUENCE</scope>
    <source>
        <strain evidence="1">DP1</strain>
    </source>
</reference>
<dbReference type="PANTHER" id="PTHR16295">
    <property type="entry name" value="TRAF-TYPE ZINC FINGER PROTEIN-RELATED"/>
    <property type="match status" value="1"/>
</dbReference>
<dbReference type="InterPro" id="IPR013083">
    <property type="entry name" value="Znf_RING/FYVE/PHD"/>
</dbReference>
<dbReference type="Gene3D" id="3.30.40.10">
    <property type="entry name" value="Zinc/RING finger domain, C3HC4 (zinc finger)"/>
    <property type="match status" value="1"/>
</dbReference>
<comment type="caution">
    <text evidence="1">The sequence shown here is derived from an EMBL/GenBank/DDBJ whole genome shotgun (WGS) entry which is preliminary data.</text>
</comment>
<dbReference type="PANTHER" id="PTHR16295:SF10">
    <property type="entry name" value="EXPRESSED PROTEIN"/>
    <property type="match status" value="1"/>
</dbReference>
<gene>
    <name evidence="1" type="ORF">ECRASSUSDP1_LOCUS22774</name>
</gene>
<dbReference type="InterPro" id="IPR051986">
    <property type="entry name" value="Innate_Immune_Apopt_Reg"/>
</dbReference>
<protein>
    <submittedName>
        <fullName evidence="1">Uncharacterized protein</fullName>
    </submittedName>
</protein>
<proteinExistence type="predicted"/>